<keyword evidence="3" id="KW-1185">Reference proteome</keyword>
<dbReference type="Proteomes" id="UP000759537">
    <property type="component" value="Unassembled WGS sequence"/>
</dbReference>
<reference evidence="2" key="2">
    <citation type="journal article" date="2020" name="Nat. Commun.">
        <title>Large-scale genome sequencing of mycorrhizal fungi provides insights into the early evolution of symbiotic traits.</title>
        <authorList>
            <person name="Miyauchi S."/>
            <person name="Kiss E."/>
            <person name="Kuo A."/>
            <person name="Drula E."/>
            <person name="Kohler A."/>
            <person name="Sanchez-Garcia M."/>
            <person name="Morin E."/>
            <person name="Andreopoulos B."/>
            <person name="Barry K.W."/>
            <person name="Bonito G."/>
            <person name="Buee M."/>
            <person name="Carver A."/>
            <person name="Chen C."/>
            <person name="Cichocki N."/>
            <person name="Clum A."/>
            <person name="Culley D."/>
            <person name="Crous P.W."/>
            <person name="Fauchery L."/>
            <person name="Girlanda M."/>
            <person name="Hayes R.D."/>
            <person name="Keri Z."/>
            <person name="LaButti K."/>
            <person name="Lipzen A."/>
            <person name="Lombard V."/>
            <person name="Magnuson J."/>
            <person name="Maillard F."/>
            <person name="Murat C."/>
            <person name="Nolan M."/>
            <person name="Ohm R.A."/>
            <person name="Pangilinan J."/>
            <person name="Pereira M.F."/>
            <person name="Perotto S."/>
            <person name="Peter M."/>
            <person name="Pfister S."/>
            <person name="Riley R."/>
            <person name="Sitrit Y."/>
            <person name="Stielow J.B."/>
            <person name="Szollosi G."/>
            <person name="Zifcakova L."/>
            <person name="Stursova M."/>
            <person name="Spatafora J.W."/>
            <person name="Tedersoo L."/>
            <person name="Vaario L.M."/>
            <person name="Yamada A."/>
            <person name="Yan M."/>
            <person name="Wang P."/>
            <person name="Xu J."/>
            <person name="Bruns T."/>
            <person name="Baldrian P."/>
            <person name="Vilgalys R."/>
            <person name="Dunand C."/>
            <person name="Henrissat B."/>
            <person name="Grigoriev I.V."/>
            <person name="Hibbett D."/>
            <person name="Nagy L.G."/>
            <person name="Martin F.M."/>
        </authorList>
    </citation>
    <scope>NUCLEOTIDE SEQUENCE</scope>
    <source>
        <strain evidence="2">Prilba</strain>
    </source>
</reference>
<evidence type="ECO:0000313" key="2">
    <source>
        <dbReference type="EMBL" id="KAF8486223.1"/>
    </source>
</evidence>
<protein>
    <recommendedName>
        <fullName evidence="1">Fungal STAND N-terminal Goodbye domain-containing protein</fullName>
    </recommendedName>
</protein>
<dbReference type="AlphaFoldDB" id="A0A9P5N4P8"/>
<dbReference type="Pfam" id="PF17109">
    <property type="entry name" value="Goodbye"/>
    <property type="match status" value="1"/>
</dbReference>
<reference evidence="2" key="1">
    <citation type="submission" date="2019-10" db="EMBL/GenBank/DDBJ databases">
        <authorList>
            <consortium name="DOE Joint Genome Institute"/>
            <person name="Kuo A."/>
            <person name="Miyauchi S."/>
            <person name="Kiss E."/>
            <person name="Drula E."/>
            <person name="Kohler A."/>
            <person name="Sanchez-Garcia M."/>
            <person name="Andreopoulos B."/>
            <person name="Barry K.W."/>
            <person name="Bonito G."/>
            <person name="Buee M."/>
            <person name="Carver A."/>
            <person name="Chen C."/>
            <person name="Cichocki N."/>
            <person name="Clum A."/>
            <person name="Culley D."/>
            <person name="Crous P.W."/>
            <person name="Fauchery L."/>
            <person name="Girlanda M."/>
            <person name="Hayes R."/>
            <person name="Keri Z."/>
            <person name="LaButti K."/>
            <person name="Lipzen A."/>
            <person name="Lombard V."/>
            <person name="Magnuson J."/>
            <person name="Maillard F."/>
            <person name="Morin E."/>
            <person name="Murat C."/>
            <person name="Nolan M."/>
            <person name="Ohm R."/>
            <person name="Pangilinan J."/>
            <person name="Pereira M."/>
            <person name="Perotto S."/>
            <person name="Peter M."/>
            <person name="Riley R."/>
            <person name="Sitrit Y."/>
            <person name="Stielow B."/>
            <person name="Szollosi G."/>
            <person name="Zifcakova L."/>
            <person name="Stursova M."/>
            <person name="Spatafora J.W."/>
            <person name="Tedersoo L."/>
            <person name="Vaario L.-M."/>
            <person name="Yamada A."/>
            <person name="Yan M."/>
            <person name="Wang P."/>
            <person name="Xu J."/>
            <person name="Bruns T."/>
            <person name="Baldrian P."/>
            <person name="Vilgalys R."/>
            <person name="Henrissat B."/>
            <person name="Grigoriev I.V."/>
            <person name="Hibbett D."/>
            <person name="Nagy L.G."/>
            <person name="Martin F.M."/>
        </authorList>
    </citation>
    <scope>NUCLEOTIDE SEQUENCE</scope>
    <source>
        <strain evidence="2">Prilba</strain>
    </source>
</reference>
<proteinExistence type="predicted"/>
<gene>
    <name evidence="2" type="ORF">DFH94DRAFT_175659</name>
</gene>
<evidence type="ECO:0000259" key="1">
    <source>
        <dbReference type="Pfam" id="PF17109"/>
    </source>
</evidence>
<dbReference type="OrthoDB" id="448455at2759"/>
<dbReference type="EMBL" id="WHVB01000002">
    <property type="protein sequence ID" value="KAF8486223.1"/>
    <property type="molecule type" value="Genomic_DNA"/>
</dbReference>
<organism evidence="2 3">
    <name type="scientific">Russula ochroleuca</name>
    <dbReference type="NCBI Taxonomy" id="152965"/>
    <lineage>
        <taxon>Eukaryota</taxon>
        <taxon>Fungi</taxon>
        <taxon>Dikarya</taxon>
        <taxon>Basidiomycota</taxon>
        <taxon>Agaricomycotina</taxon>
        <taxon>Agaricomycetes</taxon>
        <taxon>Russulales</taxon>
        <taxon>Russulaceae</taxon>
        <taxon>Russula</taxon>
    </lineage>
</organism>
<comment type="caution">
    <text evidence="2">The sequence shown here is derived from an EMBL/GenBank/DDBJ whole genome shotgun (WGS) entry which is preliminary data.</text>
</comment>
<accession>A0A9P5N4P8</accession>
<evidence type="ECO:0000313" key="3">
    <source>
        <dbReference type="Proteomes" id="UP000759537"/>
    </source>
</evidence>
<name>A0A9P5N4P8_9AGAM</name>
<feature type="domain" description="Fungal STAND N-terminal Goodbye" evidence="1">
    <location>
        <begin position="19"/>
        <end position="146"/>
    </location>
</feature>
<sequence>MSSSSSHPNVSFLQFRDLFDAALREYSQKTGKDIATDPLTSRLLPCDSSDAVLSILEEQAHAFNQFRNGDRKVQLMRRLKPTIDILLGLSTSGVLGEGIGLRFPPAKAIFAGVGLLLAAAKGVSASYDALIELFECFEHYLGRLKVLTEIPSAVGEISVKIMVELLEVLALATQQIKQGRFKKFAKKLMGENDIEAVLQRLDRLTVEESRMTATQTMEVVYGLFNNMKVVMDGTETLLDISFTVYLLFVLLDGKASIDNIRVSLVTMQKISEDLNKMKCDQLREKIQKWLSPPDPSINHNTACEAHHNGTATWFLEGPIYNNWKTTGSLLWTHGNRTAFHSCTTPEADGLRFL</sequence>
<dbReference type="InterPro" id="IPR031350">
    <property type="entry name" value="Goodbye_dom"/>
</dbReference>